<dbReference type="CDD" id="cd07185">
    <property type="entry name" value="OmpA_C-like"/>
    <property type="match status" value="1"/>
</dbReference>
<dbReference type="AlphaFoldDB" id="A0A7T3RE66"/>
<dbReference type="SUPFAM" id="SSF103088">
    <property type="entry name" value="OmpA-like"/>
    <property type="match status" value="1"/>
</dbReference>
<evidence type="ECO:0000313" key="5">
    <source>
        <dbReference type="Proteomes" id="UP000595224"/>
    </source>
</evidence>
<keyword evidence="2" id="KW-0732">Signal</keyword>
<reference evidence="4 5" key="1">
    <citation type="submission" date="2020-11" db="EMBL/GenBank/DDBJ databases">
        <title>Treponema Peruensis nv. sp., first commensal Treponema isolated from human feces.</title>
        <authorList>
            <person name="Belkhou C."/>
            <person name="Raes J."/>
        </authorList>
    </citation>
    <scope>NUCLEOTIDE SEQUENCE [LARGE SCALE GENOMIC DNA]</scope>
    <source>
        <strain evidence="4 5">RCC2812</strain>
    </source>
</reference>
<dbReference type="Proteomes" id="UP000595224">
    <property type="component" value="Chromosome"/>
</dbReference>
<dbReference type="GO" id="GO:0016020">
    <property type="term" value="C:membrane"/>
    <property type="evidence" value="ECO:0007669"/>
    <property type="project" value="UniProtKB-UniRule"/>
</dbReference>
<feature type="chain" id="PRO_5032780945" evidence="2">
    <location>
        <begin position="21"/>
        <end position="455"/>
    </location>
</feature>
<keyword evidence="1" id="KW-0472">Membrane</keyword>
<proteinExistence type="predicted"/>
<dbReference type="Gene3D" id="3.30.1330.60">
    <property type="entry name" value="OmpA-like domain"/>
    <property type="match status" value="1"/>
</dbReference>
<protein>
    <submittedName>
        <fullName evidence="4">OmpA family protein</fullName>
    </submittedName>
</protein>
<evidence type="ECO:0000256" key="1">
    <source>
        <dbReference type="PROSITE-ProRule" id="PRU00473"/>
    </source>
</evidence>
<dbReference type="InterPro" id="IPR050330">
    <property type="entry name" value="Bact_OuterMem_StrucFunc"/>
</dbReference>
<dbReference type="PROSITE" id="PS51123">
    <property type="entry name" value="OMPA_2"/>
    <property type="match status" value="1"/>
</dbReference>
<keyword evidence="5" id="KW-1185">Reference proteome</keyword>
<dbReference type="PANTHER" id="PTHR30329">
    <property type="entry name" value="STATOR ELEMENT OF FLAGELLAR MOTOR COMPLEX"/>
    <property type="match status" value="1"/>
</dbReference>
<accession>A0A7T3RE66</accession>
<dbReference type="EMBL" id="CP064936">
    <property type="protein sequence ID" value="QQA01415.1"/>
    <property type="molecule type" value="Genomic_DNA"/>
</dbReference>
<dbReference type="PANTHER" id="PTHR30329:SF21">
    <property type="entry name" value="LIPOPROTEIN YIAD-RELATED"/>
    <property type="match status" value="1"/>
</dbReference>
<feature type="domain" description="OmpA-like" evidence="3">
    <location>
        <begin position="329"/>
        <end position="449"/>
    </location>
</feature>
<evidence type="ECO:0000259" key="3">
    <source>
        <dbReference type="PROSITE" id="PS51123"/>
    </source>
</evidence>
<dbReference type="KEGG" id="tper:IWA51_02005"/>
<dbReference type="RefSeq" id="WP_198442952.1">
    <property type="nucleotide sequence ID" value="NZ_CBCSHE010000012.1"/>
</dbReference>
<dbReference type="InterPro" id="IPR036737">
    <property type="entry name" value="OmpA-like_sf"/>
</dbReference>
<name>A0A7T3RE66_9SPIR</name>
<organism evidence="4 5">
    <name type="scientific">Treponema peruense</name>
    <dbReference type="NCBI Taxonomy" id="2787628"/>
    <lineage>
        <taxon>Bacteria</taxon>
        <taxon>Pseudomonadati</taxon>
        <taxon>Spirochaetota</taxon>
        <taxon>Spirochaetia</taxon>
        <taxon>Spirochaetales</taxon>
        <taxon>Treponemataceae</taxon>
        <taxon>Treponema</taxon>
    </lineage>
</organism>
<evidence type="ECO:0000313" key="4">
    <source>
        <dbReference type="EMBL" id="QQA01415.1"/>
    </source>
</evidence>
<dbReference type="Pfam" id="PF00691">
    <property type="entry name" value="OmpA"/>
    <property type="match status" value="1"/>
</dbReference>
<feature type="signal peptide" evidence="2">
    <location>
        <begin position="1"/>
        <end position="20"/>
    </location>
</feature>
<dbReference type="InterPro" id="IPR006665">
    <property type="entry name" value="OmpA-like"/>
</dbReference>
<evidence type="ECO:0000256" key="2">
    <source>
        <dbReference type="SAM" id="SignalP"/>
    </source>
</evidence>
<gene>
    <name evidence="4" type="ORF">IWA51_02005</name>
</gene>
<sequence length="455" mass="50974">MKKIHFLSIMLFIFSSVCQAQIEQRAAVSEEDAVMFSSCSVDWTKDTFSSDVSFDVEKAGIPMPSGKTSSINKIKQNLSSLVKDPFLSLYVDDRNTLGDLVLNNTITLETVTRMIDTGKQTPAFFADATNLLKTKHSINLNDVGAVLVKHKIPYTQTLPIDEVATRKYTGIVIDARGSLPVHGEFMQSKVFPCLFPKILNENMDIVYERNMVEPQTAKQSGIVLYSASEFLKDYKGRAGSDPLWIKAQQVFGINRCDPVIAKRDYLAITSEPQNLELLKSGKVVIILDDDVLVHAVGAPEKNRRYYTAYNNIKKYFYENKVPDVILDDGPKGIQISMQNLRFIADSPELLPEEKPRIHQIAQSLKKITDSGEFSILVEGHTADVNKPNGQLTLSIQRTQTIIDILIEQGVNKDIFTYRGYGGTKPVADNSTPEGRARNRRVEITVMPKASYVQRE</sequence>